<sequence length="609" mass="69244">MSLPQYTKQINQHLHISIEYVLHSQTPSDQSECIISLHNVLNEPVVVNPSLEPTESKPASGWFGSIFGGNEPEKSSLIESASTEVHVFLGYVQLLGYVVLNYNFDLANASNPMDMGSKNPQWWENSDYVHQYENDGTEEGDDHEEEAVKELKVSQVPFIQQNSKKPLVLGDKLGGVNDLTIDKQEHFVTVNKKYFLHDLLYTFNSHRPPKKFSSLGTPENEETKLPLSDLTESILPFYTTSQALLFSDVSIPPASSKSFSVKFHPNSELPPSYNARLTGPVKDHGWISIKYSLIVGFLQSEGDHKLVPYSVYFPYVVRGERVGNHDRWLQMDYLQRCIIDKAWQLGPVESPEEPQAERQPEYGRSSFLDDLSVLIDSDLYNMPKITSHERRKSIINGTDENEEIAPGLIAQLPSHLKTQYQLRVNNAQLCLISVSRPYYHIGDDIKFTVNLNPEDHSKFTKITGFVTYIEAHEMFHSETETSKKDITNVYTCTPRIKFNTFGSAIMDFEGDSASSTLVNGTLHIPRYLTQQFQASTLMSLKYYMVFKFNLLEMEASEDGQPSHVAAENSEPLLQETEQPESYSFDQLKPYKFNNNGTELRFRLPLVLLP</sequence>
<evidence type="ECO:0000313" key="2">
    <source>
        <dbReference type="EMBL" id="ODV81769.1"/>
    </source>
</evidence>
<dbReference type="GeneID" id="30982889"/>
<dbReference type="AlphaFoldDB" id="A0A1E4SQI9"/>
<dbReference type="PANTHER" id="PTHR12507">
    <property type="entry name" value="REDUCED GROWTH PHENOTYPE 1 RGP1, YEAST -RELATED"/>
    <property type="match status" value="1"/>
</dbReference>
<protein>
    <submittedName>
        <fullName evidence="2">Rgp1-domain-containing protein</fullName>
    </submittedName>
</protein>
<keyword evidence="3" id="KW-1185">Reference proteome</keyword>
<proteinExistence type="predicted"/>
<dbReference type="EMBL" id="KV453909">
    <property type="protein sequence ID" value="ODV81769.1"/>
    <property type="molecule type" value="Genomic_DNA"/>
</dbReference>
<evidence type="ECO:0000256" key="1">
    <source>
        <dbReference type="SAM" id="MobiDB-lite"/>
    </source>
</evidence>
<dbReference type="RefSeq" id="XP_020066891.1">
    <property type="nucleotide sequence ID" value="XM_020208752.1"/>
</dbReference>
<accession>A0A1E4SQI9</accession>
<reference evidence="3" key="1">
    <citation type="submission" date="2016-05" db="EMBL/GenBank/DDBJ databases">
        <title>Comparative genomics of biotechnologically important yeasts.</title>
        <authorList>
            <consortium name="DOE Joint Genome Institute"/>
            <person name="Riley R."/>
            <person name="Haridas S."/>
            <person name="Wolfe K.H."/>
            <person name="Lopes M.R."/>
            <person name="Hittinger C.T."/>
            <person name="Goker M."/>
            <person name="Salamov A."/>
            <person name="Wisecaver J."/>
            <person name="Long T.M."/>
            <person name="Aerts A.L."/>
            <person name="Barry K."/>
            <person name="Choi C."/>
            <person name="Clum A."/>
            <person name="Coughlan A.Y."/>
            <person name="Deshpande S."/>
            <person name="Douglass A.P."/>
            <person name="Hanson S.J."/>
            <person name="Klenk H.-P."/>
            <person name="Labutti K."/>
            <person name="Lapidus A."/>
            <person name="Lindquist E."/>
            <person name="Lipzen A."/>
            <person name="Meier-Kolthoff J.P."/>
            <person name="Ohm R.A."/>
            <person name="Otillar R.P."/>
            <person name="Pangilinan J."/>
            <person name="Peng Y."/>
            <person name="Rokas A."/>
            <person name="Rosa C.A."/>
            <person name="Scheuner C."/>
            <person name="Sibirny A.A."/>
            <person name="Slot J.C."/>
            <person name="Stielow J.B."/>
            <person name="Sun H."/>
            <person name="Kurtzman C.P."/>
            <person name="Blackwell M."/>
            <person name="Grigoriev I.V."/>
            <person name="Jeffries T.W."/>
        </authorList>
    </citation>
    <scope>NUCLEOTIDE SEQUENCE [LARGE SCALE GENOMIC DNA]</scope>
    <source>
        <strain evidence="3">NRRL Y-17324</strain>
    </source>
</reference>
<dbReference type="InterPro" id="IPR014848">
    <property type="entry name" value="Rgp1"/>
</dbReference>
<dbReference type="STRING" id="984487.A0A1E4SQI9"/>
<gene>
    <name evidence="2" type="ORF">CANTADRAFT_3842</name>
</gene>
<organism evidence="2 3">
    <name type="scientific">Suhomyces tanzawaensis NRRL Y-17324</name>
    <dbReference type="NCBI Taxonomy" id="984487"/>
    <lineage>
        <taxon>Eukaryota</taxon>
        <taxon>Fungi</taxon>
        <taxon>Dikarya</taxon>
        <taxon>Ascomycota</taxon>
        <taxon>Saccharomycotina</taxon>
        <taxon>Pichiomycetes</taxon>
        <taxon>Debaryomycetaceae</taxon>
        <taxon>Suhomyces</taxon>
    </lineage>
</organism>
<name>A0A1E4SQI9_9ASCO</name>
<dbReference type="Pfam" id="PF08737">
    <property type="entry name" value="Rgp1"/>
    <property type="match status" value="1"/>
</dbReference>
<feature type="region of interest" description="Disordered" evidence="1">
    <location>
        <begin position="559"/>
        <end position="578"/>
    </location>
</feature>
<evidence type="ECO:0000313" key="3">
    <source>
        <dbReference type="Proteomes" id="UP000094285"/>
    </source>
</evidence>
<dbReference type="OrthoDB" id="1918at2759"/>
<dbReference type="Proteomes" id="UP000094285">
    <property type="component" value="Unassembled WGS sequence"/>
</dbReference>